<protein>
    <recommendedName>
        <fullName evidence="1">PPM-type phosphatase domain-containing protein</fullName>
    </recommendedName>
</protein>
<accession>A0A8S1QMG4</accession>
<comment type="caution">
    <text evidence="2">The sequence shown here is derived from an EMBL/GenBank/DDBJ whole genome shotgun (WGS) entry which is preliminary data.</text>
</comment>
<dbReference type="EMBL" id="CAJJDN010000109">
    <property type="protein sequence ID" value="CAD8115745.1"/>
    <property type="molecule type" value="Genomic_DNA"/>
</dbReference>
<dbReference type="Pfam" id="PF00481">
    <property type="entry name" value="PP2C"/>
    <property type="match status" value="1"/>
</dbReference>
<dbReference type="PROSITE" id="PS51746">
    <property type="entry name" value="PPM_2"/>
    <property type="match status" value="1"/>
</dbReference>
<dbReference type="SMART" id="SM00332">
    <property type="entry name" value="PP2Cc"/>
    <property type="match status" value="1"/>
</dbReference>
<dbReference type="Proteomes" id="UP000692954">
    <property type="component" value="Unassembled WGS sequence"/>
</dbReference>
<dbReference type="GO" id="GO:0004722">
    <property type="term" value="F:protein serine/threonine phosphatase activity"/>
    <property type="evidence" value="ECO:0007669"/>
    <property type="project" value="InterPro"/>
</dbReference>
<dbReference type="InterPro" id="IPR015655">
    <property type="entry name" value="PP2C"/>
</dbReference>
<dbReference type="AlphaFoldDB" id="A0A8S1QMG4"/>
<dbReference type="FunFam" id="3.60.40.10:FF:000051">
    <property type="entry name" value="Protein phosphatase 2C-like protein"/>
    <property type="match status" value="1"/>
</dbReference>
<proteinExistence type="predicted"/>
<evidence type="ECO:0000313" key="2">
    <source>
        <dbReference type="EMBL" id="CAD8115745.1"/>
    </source>
</evidence>
<feature type="domain" description="PPM-type phosphatase" evidence="1">
    <location>
        <begin position="115"/>
        <end position="394"/>
    </location>
</feature>
<gene>
    <name evidence="2" type="ORF">PSON_ATCC_30995.1.T1090080</name>
</gene>
<reference evidence="2" key="1">
    <citation type="submission" date="2021-01" db="EMBL/GenBank/DDBJ databases">
        <authorList>
            <consortium name="Genoscope - CEA"/>
            <person name="William W."/>
        </authorList>
    </citation>
    <scope>NUCLEOTIDE SEQUENCE</scope>
</reference>
<evidence type="ECO:0000313" key="3">
    <source>
        <dbReference type="Proteomes" id="UP000692954"/>
    </source>
</evidence>
<dbReference type="CDD" id="cd00143">
    <property type="entry name" value="PP2Cc"/>
    <property type="match status" value="1"/>
</dbReference>
<dbReference type="OrthoDB" id="10264738at2759"/>
<keyword evidence="3" id="KW-1185">Reference proteome</keyword>
<dbReference type="PANTHER" id="PTHR47992">
    <property type="entry name" value="PROTEIN PHOSPHATASE"/>
    <property type="match status" value="1"/>
</dbReference>
<evidence type="ECO:0000259" key="1">
    <source>
        <dbReference type="PROSITE" id="PS51746"/>
    </source>
</evidence>
<dbReference type="InterPro" id="IPR001932">
    <property type="entry name" value="PPM-type_phosphatase-like_dom"/>
</dbReference>
<sequence>MNQYNFGKGKKQKQVHLILTPLKLEQSLRMKNNYLDNQSYYQHTSPRTILPQFTPQKIKQQISFQESKNSPQSSLVSSFKVRPRNFHQENVQLPNNLIKFQSRLIPDDSFKFKAKYAARSRKGVQIGNASKVNQDAFVCCAKIENNECIHLFAICDGHGEHGHMVSGFIKTQLPMLIQKNKIILERNSSQGLMSIIQGLSDMLQKSNIDVSFSGSTLVIVYLQNNKLYCANLGDSRAVLLSREDKWRMKSLSRDHKPSCKDEADRILANGGRIDPLMNSLGLFVGPLRVWTNQNVPGLAMTRSLGDEIAHSVGVSDKPEILQYDLEKNDKVIILGSDGLFEFLTDEQIVKCITPYYDNSNIEGTCNQLMLAACNSWMQKCTNLIDDITFIVLFLTY</sequence>
<name>A0A8S1QMG4_9CILI</name>
<organism evidence="2 3">
    <name type="scientific">Paramecium sonneborni</name>
    <dbReference type="NCBI Taxonomy" id="65129"/>
    <lineage>
        <taxon>Eukaryota</taxon>
        <taxon>Sar</taxon>
        <taxon>Alveolata</taxon>
        <taxon>Ciliophora</taxon>
        <taxon>Intramacronucleata</taxon>
        <taxon>Oligohymenophorea</taxon>
        <taxon>Peniculida</taxon>
        <taxon>Parameciidae</taxon>
        <taxon>Paramecium</taxon>
    </lineage>
</organism>